<feature type="compositionally biased region" description="Basic and acidic residues" evidence="1">
    <location>
        <begin position="7"/>
        <end position="18"/>
    </location>
</feature>
<evidence type="ECO:0000256" key="1">
    <source>
        <dbReference type="SAM" id="MobiDB-lite"/>
    </source>
</evidence>
<geneLocation type="plasmid" evidence="2 3">
    <name>pVN20-VB00237</name>
</geneLocation>
<feature type="region of interest" description="Disordered" evidence="1">
    <location>
        <begin position="1"/>
        <end position="25"/>
    </location>
</feature>
<reference evidence="2 3" key="1">
    <citation type="submission" date="2020-11" db="EMBL/GenBank/DDBJ databases">
        <title>Complete and Circularized Genome Assembly of a human isolate of Vibrio navarrensis biotype pommerensis with MiSeq and MinION Sequence Data.</title>
        <authorList>
            <person name="Schwartz K."/>
            <person name="Borowiak M."/>
            <person name="Deneke C."/>
            <person name="Balau V."/>
            <person name="Metelmann C."/>
            <person name="Strauch E."/>
        </authorList>
    </citation>
    <scope>NUCLEOTIDE SEQUENCE [LARGE SCALE GENOMIC DNA]</scope>
    <source>
        <strain evidence="2 3">20-VB00237</strain>
        <plasmid evidence="2 3">pVN20-VB00237</plasmid>
    </source>
</reference>
<keyword evidence="2" id="KW-0614">Plasmid</keyword>
<dbReference type="RefSeq" id="WP_193158045.1">
    <property type="nucleotide sequence ID" value="NZ_CP065219.1"/>
</dbReference>
<protein>
    <submittedName>
        <fullName evidence="2">Uncharacterized protein</fullName>
    </submittedName>
</protein>
<organism evidence="2 3">
    <name type="scientific">Vibrio navarrensis</name>
    <dbReference type="NCBI Taxonomy" id="29495"/>
    <lineage>
        <taxon>Bacteria</taxon>
        <taxon>Pseudomonadati</taxon>
        <taxon>Pseudomonadota</taxon>
        <taxon>Gammaproteobacteria</taxon>
        <taxon>Vibrionales</taxon>
        <taxon>Vibrionaceae</taxon>
        <taxon>Vibrio</taxon>
    </lineage>
</organism>
<name>A0AAJ4LX28_9VIBR</name>
<sequence>MSKYLNNKKDFDMNDKKQTGLNSHLPPDFEEQLERMIDSQGSDLAIGKELRDSINSISRESSVNRYQAGTPEGLSRVLDIIADSHHPESTPIKHEIEDKMMPQVICQCHHCERDILVGETMATLNVSKNTIHSQSKIHPIEHTIGGAWCDNCVDSLSNVLNTSNAMTQMAAAGAKAVNYIMDGGK</sequence>
<dbReference type="EMBL" id="CP065219">
    <property type="protein sequence ID" value="QPL56498.1"/>
    <property type="molecule type" value="Genomic_DNA"/>
</dbReference>
<dbReference type="AlphaFoldDB" id="A0AAJ4LX28"/>
<evidence type="ECO:0000313" key="3">
    <source>
        <dbReference type="Proteomes" id="UP000594435"/>
    </source>
</evidence>
<proteinExistence type="predicted"/>
<accession>A0AAJ4LX28</accession>
<dbReference type="Proteomes" id="UP000594435">
    <property type="component" value="Plasmid pVN20-VB00237"/>
</dbReference>
<gene>
    <name evidence="2" type="ORF">I3X05_23620</name>
</gene>
<evidence type="ECO:0000313" key="2">
    <source>
        <dbReference type="EMBL" id="QPL56498.1"/>
    </source>
</evidence>